<dbReference type="EMBL" id="JAOYFB010000037">
    <property type="protein sequence ID" value="KAK4024934.1"/>
    <property type="molecule type" value="Genomic_DNA"/>
</dbReference>
<reference evidence="2 3" key="1">
    <citation type="journal article" date="2023" name="Nucleic Acids Res.">
        <title>The hologenome of Daphnia magna reveals possible DNA methylation and microbiome-mediated evolution of the host genome.</title>
        <authorList>
            <person name="Chaturvedi A."/>
            <person name="Li X."/>
            <person name="Dhandapani V."/>
            <person name="Marshall H."/>
            <person name="Kissane S."/>
            <person name="Cuenca-Cambronero M."/>
            <person name="Asole G."/>
            <person name="Calvet F."/>
            <person name="Ruiz-Romero M."/>
            <person name="Marangio P."/>
            <person name="Guigo R."/>
            <person name="Rago D."/>
            <person name="Mirbahai L."/>
            <person name="Eastwood N."/>
            <person name="Colbourne J.K."/>
            <person name="Zhou J."/>
            <person name="Mallon E."/>
            <person name="Orsini L."/>
        </authorList>
    </citation>
    <scope>NUCLEOTIDE SEQUENCE [LARGE SCALE GENOMIC DNA]</scope>
    <source>
        <strain evidence="2">LRV0_1</strain>
    </source>
</reference>
<sequence length="123" mass="14150">MSCTAQSDDWIFQASFRKDTHQQWITRTTPHLADLKAPRRPPQRPLITTKDDILIQQTGSRTGSTNNLLRDFITGMVHQMDGLSDLEHARHNIDDTQNCPRYQWEPESPSQLTVLKQPAAQKK</sequence>
<gene>
    <name evidence="2" type="ORF">OUZ56_010426</name>
</gene>
<evidence type="ECO:0000256" key="1">
    <source>
        <dbReference type="SAM" id="MobiDB-lite"/>
    </source>
</evidence>
<dbReference type="Proteomes" id="UP001234178">
    <property type="component" value="Unassembled WGS sequence"/>
</dbReference>
<name>A0ABR0AIH9_9CRUS</name>
<organism evidence="2 3">
    <name type="scientific">Daphnia magna</name>
    <dbReference type="NCBI Taxonomy" id="35525"/>
    <lineage>
        <taxon>Eukaryota</taxon>
        <taxon>Metazoa</taxon>
        <taxon>Ecdysozoa</taxon>
        <taxon>Arthropoda</taxon>
        <taxon>Crustacea</taxon>
        <taxon>Branchiopoda</taxon>
        <taxon>Diplostraca</taxon>
        <taxon>Cladocera</taxon>
        <taxon>Anomopoda</taxon>
        <taxon>Daphniidae</taxon>
        <taxon>Daphnia</taxon>
    </lineage>
</organism>
<evidence type="ECO:0000313" key="3">
    <source>
        <dbReference type="Proteomes" id="UP001234178"/>
    </source>
</evidence>
<evidence type="ECO:0000313" key="2">
    <source>
        <dbReference type="EMBL" id="KAK4024934.1"/>
    </source>
</evidence>
<comment type="caution">
    <text evidence="2">The sequence shown here is derived from an EMBL/GenBank/DDBJ whole genome shotgun (WGS) entry which is preliminary data.</text>
</comment>
<proteinExistence type="predicted"/>
<accession>A0ABR0AIH9</accession>
<keyword evidence="3" id="KW-1185">Reference proteome</keyword>
<feature type="region of interest" description="Disordered" evidence="1">
    <location>
        <begin position="92"/>
        <end position="123"/>
    </location>
</feature>
<protein>
    <submittedName>
        <fullName evidence="2">Uncharacterized protein</fullName>
    </submittedName>
</protein>